<evidence type="ECO:0000256" key="1">
    <source>
        <dbReference type="SAM" id="SignalP"/>
    </source>
</evidence>
<keyword evidence="1" id="KW-0732">Signal</keyword>
<evidence type="ECO:0000313" key="3">
    <source>
        <dbReference type="Proteomes" id="UP001210678"/>
    </source>
</evidence>
<name>A0ABT4YR08_9VIBR</name>
<sequence length="491" mass="54356">MTRLCPIAIAIAITMSGATQASDFFADSTLDLKWKVNYYDIEGEVDAKNVPVPASLAGFDTTADIKYDMSIKDKGTSAWLNWQSGWLADAIGVEIEYQGAVIFDQSGKIDGAADVDLTPAFGPGAGSASVPLSSNNPYFYGKEADETYVGKLGNANLRLKLGEADTETQVMFGRFTPSIYDLLHRPDEIYYGMHQVYEGVNIEGHYEWSRGMIEPWVRYITGYSNEWNTDTVRFKDDLEDVYTDDYGNTTNGFDEIINVGFHTENDFITSSASYSYAKEYLSNGIIEIYSGIPYSFMGLGDAENDKDHYIKYMVKYGFEKGLGDDNDDHSTDVYEFAVGLQHGSVDFLIGMTQNGDESFYGFETQDGMNAGGGTAVWGDVAILNTFKLAGQRTYFFVGGADLDSLNLPNWRVQAVVANANNTDLDALRVGDLIATPNEDYTEVNLDIIYAKNGYQGEGMSYVLKLGKDDNYNAFGFGFFVEYNGDLTQFID</sequence>
<dbReference type="Gene3D" id="2.40.160.10">
    <property type="entry name" value="Porin"/>
    <property type="match status" value="1"/>
</dbReference>
<comment type="caution">
    <text evidence="2">The sequence shown here is derived from an EMBL/GenBank/DDBJ whole genome shotgun (WGS) entry which is preliminary data.</text>
</comment>
<protein>
    <recommendedName>
        <fullName evidence="4">Alginate export domain-containing protein</fullName>
    </recommendedName>
</protein>
<organism evidence="2 3">
    <name type="scientific">Vibrio algarum</name>
    <dbReference type="NCBI Taxonomy" id="3020714"/>
    <lineage>
        <taxon>Bacteria</taxon>
        <taxon>Pseudomonadati</taxon>
        <taxon>Pseudomonadota</taxon>
        <taxon>Gammaproteobacteria</taxon>
        <taxon>Vibrionales</taxon>
        <taxon>Vibrionaceae</taxon>
        <taxon>Vibrio</taxon>
    </lineage>
</organism>
<dbReference type="EMBL" id="JAQLOI010000001">
    <property type="protein sequence ID" value="MDB1123997.1"/>
    <property type="molecule type" value="Genomic_DNA"/>
</dbReference>
<dbReference type="Proteomes" id="UP001210678">
    <property type="component" value="Unassembled WGS sequence"/>
</dbReference>
<keyword evidence="3" id="KW-1185">Reference proteome</keyword>
<dbReference type="InterPro" id="IPR023614">
    <property type="entry name" value="Porin_dom_sf"/>
</dbReference>
<gene>
    <name evidence="2" type="ORF">PGX00_10210</name>
</gene>
<proteinExistence type="predicted"/>
<dbReference type="RefSeq" id="WP_272135850.1">
    <property type="nucleotide sequence ID" value="NZ_JAQLOI010000001.1"/>
</dbReference>
<evidence type="ECO:0000313" key="2">
    <source>
        <dbReference type="EMBL" id="MDB1123997.1"/>
    </source>
</evidence>
<evidence type="ECO:0008006" key="4">
    <source>
        <dbReference type="Google" id="ProtNLM"/>
    </source>
</evidence>
<feature type="signal peptide" evidence="1">
    <location>
        <begin position="1"/>
        <end position="21"/>
    </location>
</feature>
<feature type="chain" id="PRO_5045407216" description="Alginate export domain-containing protein" evidence="1">
    <location>
        <begin position="22"/>
        <end position="491"/>
    </location>
</feature>
<reference evidence="2 3" key="1">
    <citation type="submission" date="2023-01" db="EMBL/GenBank/DDBJ databases">
        <title>Vibrio sp. KJ40-1 sp.nov, isolated from marine algae.</title>
        <authorList>
            <person name="Butt M."/>
            <person name="Kim J.M.J."/>
            <person name="Jeon C.O.C."/>
        </authorList>
    </citation>
    <scope>NUCLEOTIDE SEQUENCE [LARGE SCALE GENOMIC DNA]</scope>
    <source>
        <strain evidence="2 3">KJ40-1</strain>
    </source>
</reference>
<accession>A0ABT4YR08</accession>